<accession>A0A1H0DUB7</accession>
<evidence type="ECO:0000313" key="2">
    <source>
        <dbReference type="Proteomes" id="UP000183376"/>
    </source>
</evidence>
<dbReference type="RefSeq" id="WP_030431965.1">
    <property type="nucleotide sequence ID" value="NZ_JOEF01000022.1"/>
</dbReference>
<gene>
    <name evidence="1" type="ORF">SAMN04489726_8000</name>
</gene>
<protein>
    <submittedName>
        <fullName evidence="1">Uncharacterized protein</fullName>
    </submittedName>
</protein>
<dbReference type="eggNOG" id="ENOG5030MK8">
    <property type="taxonomic scope" value="Bacteria"/>
</dbReference>
<reference evidence="1 2" key="1">
    <citation type="submission" date="2016-10" db="EMBL/GenBank/DDBJ databases">
        <authorList>
            <person name="de Groot N.N."/>
        </authorList>
    </citation>
    <scope>NUCLEOTIDE SEQUENCE [LARGE SCALE GENOMIC DNA]</scope>
    <source>
        <strain evidence="1 2">DSM 44149</strain>
    </source>
</reference>
<dbReference type="AlphaFoldDB" id="A0A1H0DUB7"/>
<evidence type="ECO:0000313" key="1">
    <source>
        <dbReference type="EMBL" id="SDN73762.1"/>
    </source>
</evidence>
<dbReference type="STRING" id="211114.SAMN04489726_8000"/>
<dbReference type="EMBL" id="LT629701">
    <property type="protein sequence ID" value="SDN73762.1"/>
    <property type="molecule type" value="Genomic_DNA"/>
</dbReference>
<sequence>MRGAIRSTALTGANQAVAGPSTLYRGITVRETAGAAAEVRVWDNASAASGVLLETVALAADGSVSLLHPVGIFAAAGVYVEVVSGAVEGSIRIG</sequence>
<name>A0A1H0DUB7_ALLAB</name>
<organism evidence="1 2">
    <name type="scientific">Allokutzneria albata</name>
    <name type="common">Kibdelosporangium albatum</name>
    <dbReference type="NCBI Taxonomy" id="211114"/>
    <lineage>
        <taxon>Bacteria</taxon>
        <taxon>Bacillati</taxon>
        <taxon>Actinomycetota</taxon>
        <taxon>Actinomycetes</taxon>
        <taxon>Pseudonocardiales</taxon>
        <taxon>Pseudonocardiaceae</taxon>
        <taxon>Allokutzneria</taxon>
    </lineage>
</organism>
<keyword evidence="2" id="KW-1185">Reference proteome</keyword>
<dbReference type="OrthoDB" id="9957099at2"/>
<dbReference type="Proteomes" id="UP000183376">
    <property type="component" value="Chromosome I"/>
</dbReference>
<proteinExistence type="predicted"/>